<evidence type="ECO:0000256" key="3">
    <source>
        <dbReference type="ARBA" id="ARBA00022692"/>
    </source>
</evidence>
<dbReference type="InterPro" id="IPR011620">
    <property type="entry name" value="Sig_transdc_His_kinase_LytS_TM"/>
</dbReference>
<name>A0A839K500_9FIRM</name>
<comment type="subcellular location">
    <subcellularLocation>
        <location evidence="1">Cell membrane</location>
        <topology evidence="1">Multi-pass membrane protein</topology>
    </subcellularLocation>
</comment>
<feature type="domain" description="Methyl-accepting transducer" evidence="10">
    <location>
        <begin position="257"/>
        <end position="514"/>
    </location>
</feature>
<keyword evidence="4 9" id="KW-1133">Transmembrane helix</keyword>
<comment type="similarity">
    <text evidence="7">Belongs to the methyl-accepting chemotaxis (MCP) protein family.</text>
</comment>
<protein>
    <recommendedName>
        <fullName evidence="10">Methyl-accepting transducer domain-containing protein</fullName>
    </recommendedName>
</protein>
<organism evidence="11 12">
    <name type="scientific">Variimorphobacter saccharofermentans</name>
    <dbReference type="NCBI Taxonomy" id="2755051"/>
    <lineage>
        <taxon>Bacteria</taxon>
        <taxon>Bacillati</taxon>
        <taxon>Bacillota</taxon>
        <taxon>Clostridia</taxon>
        <taxon>Lachnospirales</taxon>
        <taxon>Lachnospiraceae</taxon>
        <taxon>Variimorphobacter</taxon>
    </lineage>
</organism>
<dbReference type="PANTHER" id="PTHR32089:SF112">
    <property type="entry name" value="LYSOZYME-LIKE PROTEIN-RELATED"/>
    <property type="match status" value="1"/>
</dbReference>
<evidence type="ECO:0000256" key="1">
    <source>
        <dbReference type="ARBA" id="ARBA00004651"/>
    </source>
</evidence>
<dbReference type="GO" id="GO:0006935">
    <property type="term" value="P:chemotaxis"/>
    <property type="evidence" value="ECO:0007669"/>
    <property type="project" value="InterPro"/>
</dbReference>
<dbReference type="GO" id="GO:0000155">
    <property type="term" value="F:phosphorelay sensor kinase activity"/>
    <property type="evidence" value="ECO:0007669"/>
    <property type="project" value="InterPro"/>
</dbReference>
<dbReference type="RefSeq" id="WP_228354233.1">
    <property type="nucleotide sequence ID" value="NZ_JACEGA010000001.1"/>
</dbReference>
<reference evidence="11 12" key="1">
    <citation type="submission" date="2020-07" db="EMBL/GenBank/DDBJ databases">
        <title>Characterization and genome sequencing of isolate MD1, a novel member within the family Lachnospiraceae.</title>
        <authorList>
            <person name="Rettenmaier R."/>
            <person name="Di Bello L."/>
            <person name="Zinser C."/>
            <person name="Scheitz K."/>
            <person name="Liebl W."/>
            <person name="Zverlov V."/>
        </authorList>
    </citation>
    <scope>NUCLEOTIDE SEQUENCE [LARGE SCALE GENOMIC DNA]</scope>
    <source>
        <strain evidence="11 12">MD1</strain>
    </source>
</reference>
<feature type="transmembrane region" description="Helical" evidence="9">
    <location>
        <begin position="181"/>
        <end position="204"/>
    </location>
</feature>
<dbReference type="InterPro" id="IPR004090">
    <property type="entry name" value="Chemotax_Me-accpt_rcpt"/>
</dbReference>
<dbReference type="PRINTS" id="PR00260">
    <property type="entry name" value="CHEMTRNSDUCR"/>
</dbReference>
<proteinExistence type="inferred from homology"/>
<comment type="caution">
    <text evidence="11">The sequence shown here is derived from an EMBL/GenBank/DDBJ whole genome shotgun (WGS) entry which is preliminary data.</text>
</comment>
<evidence type="ECO:0000256" key="2">
    <source>
        <dbReference type="ARBA" id="ARBA00022475"/>
    </source>
</evidence>
<evidence type="ECO:0000313" key="11">
    <source>
        <dbReference type="EMBL" id="MBB2184670.1"/>
    </source>
</evidence>
<evidence type="ECO:0000256" key="6">
    <source>
        <dbReference type="ARBA" id="ARBA00023224"/>
    </source>
</evidence>
<feature type="transmembrane region" description="Helical" evidence="9">
    <location>
        <begin position="73"/>
        <end position="98"/>
    </location>
</feature>
<dbReference type="GO" id="GO:0004888">
    <property type="term" value="F:transmembrane signaling receptor activity"/>
    <property type="evidence" value="ECO:0007669"/>
    <property type="project" value="InterPro"/>
</dbReference>
<keyword evidence="12" id="KW-1185">Reference proteome</keyword>
<evidence type="ECO:0000256" key="7">
    <source>
        <dbReference type="ARBA" id="ARBA00029447"/>
    </source>
</evidence>
<dbReference type="Proteomes" id="UP000574276">
    <property type="component" value="Unassembled WGS sequence"/>
</dbReference>
<keyword evidence="6 8" id="KW-0807">Transducer</keyword>
<keyword evidence="3 9" id="KW-0812">Transmembrane</keyword>
<evidence type="ECO:0000259" key="10">
    <source>
        <dbReference type="PROSITE" id="PS50111"/>
    </source>
</evidence>
<keyword evidence="2" id="KW-1003">Cell membrane</keyword>
<evidence type="ECO:0000313" key="12">
    <source>
        <dbReference type="Proteomes" id="UP000574276"/>
    </source>
</evidence>
<dbReference type="Gene3D" id="1.10.287.950">
    <property type="entry name" value="Methyl-accepting chemotaxis protein"/>
    <property type="match status" value="1"/>
</dbReference>
<dbReference type="PROSITE" id="PS50111">
    <property type="entry name" value="CHEMOTAXIS_TRANSDUC_2"/>
    <property type="match status" value="1"/>
</dbReference>
<keyword evidence="5 9" id="KW-0472">Membrane</keyword>
<evidence type="ECO:0000256" key="5">
    <source>
        <dbReference type="ARBA" id="ARBA00023136"/>
    </source>
</evidence>
<dbReference type="GO" id="GO:0071555">
    <property type="term" value="P:cell wall organization"/>
    <property type="evidence" value="ECO:0007669"/>
    <property type="project" value="InterPro"/>
</dbReference>
<dbReference type="PANTHER" id="PTHR32089">
    <property type="entry name" value="METHYL-ACCEPTING CHEMOTAXIS PROTEIN MCPB"/>
    <property type="match status" value="1"/>
</dbReference>
<accession>A0A839K500</accession>
<evidence type="ECO:0000256" key="4">
    <source>
        <dbReference type="ARBA" id="ARBA00022989"/>
    </source>
</evidence>
<evidence type="ECO:0000256" key="9">
    <source>
        <dbReference type="SAM" id="Phobius"/>
    </source>
</evidence>
<dbReference type="SMART" id="SM00283">
    <property type="entry name" value="MA"/>
    <property type="match status" value="1"/>
</dbReference>
<dbReference type="GO" id="GO:0005886">
    <property type="term" value="C:plasma membrane"/>
    <property type="evidence" value="ECO:0007669"/>
    <property type="project" value="UniProtKB-SubCell"/>
</dbReference>
<feature type="transmembrane region" description="Helical" evidence="9">
    <location>
        <begin position="9"/>
        <end position="33"/>
    </location>
</feature>
<dbReference type="EMBL" id="JACEGA010000001">
    <property type="protein sequence ID" value="MBB2184670.1"/>
    <property type="molecule type" value="Genomic_DNA"/>
</dbReference>
<dbReference type="Pfam" id="PF07694">
    <property type="entry name" value="5TM-5TMR_LYT"/>
    <property type="match status" value="1"/>
</dbReference>
<gene>
    <name evidence="11" type="ORF">H0486_17530</name>
</gene>
<dbReference type="AlphaFoldDB" id="A0A839K500"/>
<dbReference type="InterPro" id="IPR004089">
    <property type="entry name" value="MCPsignal_dom"/>
</dbReference>
<feature type="transmembrane region" description="Helical" evidence="9">
    <location>
        <begin position="139"/>
        <end position="161"/>
    </location>
</feature>
<dbReference type="Pfam" id="PF00015">
    <property type="entry name" value="MCPsignal"/>
    <property type="match status" value="1"/>
</dbReference>
<evidence type="ECO:0000256" key="8">
    <source>
        <dbReference type="PROSITE-ProRule" id="PRU00284"/>
    </source>
</evidence>
<sequence>MIEVLGKLLVYVSLVLMVMYILSLSKTAVKYVVSEKPNLIGSVVLILLFGIAISAASKYAMDIGGTKVNLRTSIAVLSSIIGGPIVGIIVSIIGAAYRVSLGGWTAYGCSLATLFAGIVSAIIVYRFKFRPKNINLKTIGLWAAFCCVWECIHLLFFSSVFTTSEGSPLEVFNLINVEKFMIKNLLVPMVSMNTVAIAIFLILVKDMVVNNTRIAYEEQIKLTEDIQKSRDHMMKVNQTIKDISQNSAKMSSNLYDLTQNVMKSSTEIAASVSCIADGSTSQTQSIVDTSYIVEEMSQKLVNVFDAINKTVDLSNQTLEANNEVRTVVKTLAEKSNENDKNIKEISEVTQELISKLNAVYTITDTITKIAKQTNLLALNASIEAARAGEHGAGFSVVAQEVRELADQTSKSIVEINSLVSEIQLKSEQVSLSMGNTKEILEEQNKAVSTTEEVFEKIGTYIDNIISSVNGEHQELAVIDKLRGDVVGNMSNVSAISEETAANIESVSQAMDEITNKFKEIFSLSETLSKEASELENIILE</sequence>
<dbReference type="SUPFAM" id="SSF58104">
    <property type="entry name" value="Methyl-accepting chemotaxis protein (MCP) signaling domain"/>
    <property type="match status" value="1"/>
</dbReference>
<feature type="transmembrane region" description="Helical" evidence="9">
    <location>
        <begin position="39"/>
        <end position="61"/>
    </location>
</feature>
<feature type="transmembrane region" description="Helical" evidence="9">
    <location>
        <begin position="104"/>
        <end position="127"/>
    </location>
</feature>